<dbReference type="EMBL" id="RDQH01000336">
    <property type="protein sequence ID" value="RXH86891.1"/>
    <property type="molecule type" value="Genomic_DNA"/>
</dbReference>
<dbReference type="Proteomes" id="UP000290289">
    <property type="component" value="Chromosome 10"/>
</dbReference>
<protein>
    <submittedName>
        <fullName evidence="2">Uncharacterized protein</fullName>
    </submittedName>
</protein>
<accession>A0A498J001</accession>
<sequence>MYEIMIDSASDYVKARLVIYMAYGDALNLLLAAGVWCAAYVAVAVLASCRIFYHVCGGSL</sequence>
<reference evidence="2 3" key="1">
    <citation type="submission" date="2018-10" db="EMBL/GenBank/DDBJ databases">
        <title>A high-quality apple genome assembly.</title>
        <authorList>
            <person name="Hu J."/>
        </authorList>
    </citation>
    <scope>NUCLEOTIDE SEQUENCE [LARGE SCALE GENOMIC DNA]</scope>
    <source>
        <strain evidence="3">cv. HFTH1</strain>
        <tissue evidence="2">Young leaf</tissue>
    </source>
</reference>
<proteinExistence type="predicted"/>
<keyword evidence="1" id="KW-0812">Transmembrane</keyword>
<keyword evidence="3" id="KW-1185">Reference proteome</keyword>
<keyword evidence="1" id="KW-0472">Membrane</keyword>
<evidence type="ECO:0000256" key="1">
    <source>
        <dbReference type="SAM" id="Phobius"/>
    </source>
</evidence>
<evidence type="ECO:0000313" key="2">
    <source>
        <dbReference type="EMBL" id="RXH86891.1"/>
    </source>
</evidence>
<keyword evidence="1" id="KW-1133">Transmembrane helix</keyword>
<gene>
    <name evidence="2" type="ORF">DVH24_022164</name>
</gene>
<evidence type="ECO:0000313" key="3">
    <source>
        <dbReference type="Proteomes" id="UP000290289"/>
    </source>
</evidence>
<organism evidence="2 3">
    <name type="scientific">Malus domestica</name>
    <name type="common">Apple</name>
    <name type="synonym">Pyrus malus</name>
    <dbReference type="NCBI Taxonomy" id="3750"/>
    <lineage>
        <taxon>Eukaryota</taxon>
        <taxon>Viridiplantae</taxon>
        <taxon>Streptophyta</taxon>
        <taxon>Embryophyta</taxon>
        <taxon>Tracheophyta</taxon>
        <taxon>Spermatophyta</taxon>
        <taxon>Magnoliopsida</taxon>
        <taxon>eudicotyledons</taxon>
        <taxon>Gunneridae</taxon>
        <taxon>Pentapetalae</taxon>
        <taxon>rosids</taxon>
        <taxon>fabids</taxon>
        <taxon>Rosales</taxon>
        <taxon>Rosaceae</taxon>
        <taxon>Amygdaloideae</taxon>
        <taxon>Maleae</taxon>
        <taxon>Malus</taxon>
    </lineage>
</organism>
<name>A0A498J001_MALDO</name>
<feature type="transmembrane region" description="Helical" evidence="1">
    <location>
        <begin position="29"/>
        <end position="53"/>
    </location>
</feature>
<comment type="caution">
    <text evidence="2">The sequence shown here is derived from an EMBL/GenBank/DDBJ whole genome shotgun (WGS) entry which is preliminary data.</text>
</comment>
<dbReference type="AlphaFoldDB" id="A0A498J001"/>